<evidence type="ECO:0000313" key="11">
    <source>
        <dbReference type="EMBL" id="CAH1404620.1"/>
    </source>
</evidence>
<feature type="transmembrane region" description="Helical" evidence="10">
    <location>
        <begin position="185"/>
        <end position="203"/>
    </location>
</feature>
<dbReference type="OrthoDB" id="4983at2759"/>
<dbReference type="GO" id="GO:0005789">
    <property type="term" value="C:endoplasmic reticulum membrane"/>
    <property type="evidence" value="ECO:0007669"/>
    <property type="project" value="UniProtKB-SubCell"/>
</dbReference>
<evidence type="ECO:0000256" key="2">
    <source>
        <dbReference type="ARBA" id="ARBA00004922"/>
    </source>
</evidence>
<feature type="transmembrane region" description="Helical" evidence="10">
    <location>
        <begin position="341"/>
        <end position="363"/>
    </location>
</feature>
<evidence type="ECO:0000256" key="7">
    <source>
        <dbReference type="ARBA" id="ARBA00022824"/>
    </source>
</evidence>
<feature type="transmembrane region" description="Helical" evidence="10">
    <location>
        <begin position="501"/>
        <end position="520"/>
    </location>
</feature>
<comment type="pathway">
    <text evidence="2 10">Protein modification; protein glycosylation.</text>
</comment>
<dbReference type="GO" id="GO:0042281">
    <property type="term" value="F:dolichyl pyrophosphate Man9GlcNAc2 alpha-1,3-glucosyltransferase activity"/>
    <property type="evidence" value="ECO:0007669"/>
    <property type="project" value="TreeGrafter"/>
</dbReference>
<proteinExistence type="inferred from homology"/>
<sequence length="531" mass="61644">MTKTNINCEAKKKNALDDKSGGIPYSPIAKVLCSRYELPSCGMNNIIIGILSSIFLRWSTGLFDYSGKGQPPMYGDYEAHRHWMEITYHLTPSEWYFQSENNDLLYWGLDYPPLTAYHSFIMGAVANHINPQYIALNESRGFESYGHKLFMRYTVLYSDLLTYLSAAGLFSYVNNKSSNKSKFTMMLETYVLLAYPGLILIDYGHFQYNCVSLGLTLYSIIALGSGYDVLACIFYCLAVSYKQMLLYFSLPFFFYYLGLCRQKAKSTTFREGLKKFIQVALTVTITFVICWLPVSRNLEQLFQVINRVFPINRGVFEDKVSNFWCLLNVFVKFRLYLNNTILAVICGLLTLAASLPSCINLFFRPTKHKFMLTLINSSLAFFLFSYQVHEKTILIVALPVMLIFRAESLHCYWFLIVSSFSMFPLLLKDGLFIPFCSLSTIFAMSLTMFYNIPEIENYFKKRPTYHKCEYLFTFSMFSWVVVLLSAVLLKPPERYPDLFPLLICCYSSIHFIYFCIYFNYVQLFKKYKKSA</sequence>
<feature type="transmembrane region" description="Helical" evidence="10">
    <location>
        <begin position="470"/>
        <end position="489"/>
    </location>
</feature>
<keyword evidence="8 10" id="KW-1133">Transmembrane helix</keyword>
<evidence type="ECO:0000256" key="1">
    <source>
        <dbReference type="ARBA" id="ARBA00004477"/>
    </source>
</evidence>
<feature type="transmembrane region" description="Helical" evidence="10">
    <location>
        <begin position="154"/>
        <end position="173"/>
    </location>
</feature>
<feature type="transmembrane region" description="Helical" evidence="10">
    <location>
        <begin position="430"/>
        <end position="450"/>
    </location>
</feature>
<evidence type="ECO:0000256" key="10">
    <source>
        <dbReference type="RuleBase" id="RU363110"/>
    </source>
</evidence>
<evidence type="ECO:0000256" key="5">
    <source>
        <dbReference type="ARBA" id="ARBA00022679"/>
    </source>
</evidence>
<keyword evidence="6 10" id="KW-0812">Transmembrane</keyword>
<dbReference type="EC" id="2.4.1.-" evidence="10"/>
<keyword evidence="5 10" id="KW-0808">Transferase</keyword>
<evidence type="ECO:0000313" key="12">
    <source>
        <dbReference type="Proteomes" id="UP001152798"/>
    </source>
</evidence>
<dbReference type="InterPro" id="IPR004856">
    <property type="entry name" value="Glyco_trans_ALG6/ALG8"/>
</dbReference>
<evidence type="ECO:0000256" key="3">
    <source>
        <dbReference type="ARBA" id="ARBA00008715"/>
    </source>
</evidence>
<dbReference type="Pfam" id="PF03155">
    <property type="entry name" value="Alg6_Alg8"/>
    <property type="match status" value="1"/>
</dbReference>
<evidence type="ECO:0000256" key="9">
    <source>
        <dbReference type="ARBA" id="ARBA00023136"/>
    </source>
</evidence>
<dbReference type="AlphaFoldDB" id="A0A9P0MU75"/>
<dbReference type="PANTHER" id="PTHR12413:SF1">
    <property type="entry name" value="DOLICHYL PYROPHOSPHATE MAN9GLCNAC2 ALPHA-1,3-GLUCOSYLTRANSFERASE"/>
    <property type="match status" value="1"/>
</dbReference>
<keyword evidence="9 10" id="KW-0472">Membrane</keyword>
<keyword evidence="4 10" id="KW-0328">Glycosyltransferase</keyword>
<feature type="transmembrane region" description="Helical" evidence="10">
    <location>
        <begin position="276"/>
        <end position="294"/>
    </location>
</feature>
<organism evidence="11 12">
    <name type="scientific">Nezara viridula</name>
    <name type="common">Southern green stink bug</name>
    <name type="synonym">Cimex viridulus</name>
    <dbReference type="NCBI Taxonomy" id="85310"/>
    <lineage>
        <taxon>Eukaryota</taxon>
        <taxon>Metazoa</taxon>
        <taxon>Ecdysozoa</taxon>
        <taxon>Arthropoda</taxon>
        <taxon>Hexapoda</taxon>
        <taxon>Insecta</taxon>
        <taxon>Pterygota</taxon>
        <taxon>Neoptera</taxon>
        <taxon>Paraneoptera</taxon>
        <taxon>Hemiptera</taxon>
        <taxon>Heteroptera</taxon>
        <taxon>Panheteroptera</taxon>
        <taxon>Pentatomomorpha</taxon>
        <taxon>Pentatomoidea</taxon>
        <taxon>Pentatomidae</taxon>
        <taxon>Pentatominae</taxon>
        <taxon>Nezara</taxon>
    </lineage>
</organism>
<name>A0A9P0MU75_NEZVI</name>
<reference evidence="11" key="1">
    <citation type="submission" date="2022-01" db="EMBL/GenBank/DDBJ databases">
        <authorList>
            <person name="King R."/>
        </authorList>
    </citation>
    <scope>NUCLEOTIDE SEQUENCE</scope>
</reference>
<evidence type="ECO:0000256" key="8">
    <source>
        <dbReference type="ARBA" id="ARBA00022989"/>
    </source>
</evidence>
<feature type="transmembrane region" description="Helical" evidence="10">
    <location>
        <begin position="244"/>
        <end position="264"/>
    </location>
</feature>
<keyword evidence="12" id="KW-1185">Reference proteome</keyword>
<dbReference type="PANTHER" id="PTHR12413">
    <property type="entry name" value="DOLICHYL GLYCOSYLTRANSFERASE"/>
    <property type="match status" value="1"/>
</dbReference>
<evidence type="ECO:0000256" key="4">
    <source>
        <dbReference type="ARBA" id="ARBA00022676"/>
    </source>
</evidence>
<accession>A0A9P0MU75</accession>
<keyword evidence="7 10" id="KW-0256">Endoplasmic reticulum</keyword>
<dbReference type="Proteomes" id="UP001152798">
    <property type="component" value="Chromosome 6"/>
</dbReference>
<gene>
    <name evidence="11" type="ORF">NEZAVI_LOCUS12994</name>
</gene>
<evidence type="ECO:0000256" key="6">
    <source>
        <dbReference type="ARBA" id="ARBA00022692"/>
    </source>
</evidence>
<dbReference type="EMBL" id="OV725082">
    <property type="protein sequence ID" value="CAH1404620.1"/>
    <property type="molecule type" value="Genomic_DNA"/>
</dbReference>
<feature type="transmembrane region" description="Helical" evidence="10">
    <location>
        <begin position="215"/>
        <end position="238"/>
    </location>
</feature>
<comment type="similarity">
    <text evidence="3 10">Belongs to the ALG6/ALG8 glucosyltransferase family.</text>
</comment>
<feature type="transmembrane region" description="Helical" evidence="10">
    <location>
        <begin position="394"/>
        <end position="418"/>
    </location>
</feature>
<protein>
    <recommendedName>
        <fullName evidence="10">Alpha-1,3-glucosyltransferase</fullName>
        <ecNumber evidence="10">2.4.1.-</ecNumber>
    </recommendedName>
</protein>
<comment type="subcellular location">
    <subcellularLocation>
        <location evidence="1 10">Endoplasmic reticulum membrane</location>
        <topology evidence="1 10">Multi-pass membrane protein</topology>
    </subcellularLocation>
</comment>